<dbReference type="PANTHER" id="PTHR30246">
    <property type="entry name" value="2-KETO-3-DEOXY-6-PHOSPHOGLUCONATE ALDOLASE"/>
    <property type="match status" value="1"/>
</dbReference>
<dbReference type="AlphaFoldDB" id="A0A8J7W990"/>
<evidence type="ECO:0000313" key="7">
    <source>
        <dbReference type="Proteomes" id="UP000681356"/>
    </source>
</evidence>
<accession>A0A8J7W990</accession>
<sequence length="201" mass="20549">MREIIAILRGITPPEAGPMAEALLDAGIDRIEVPLNSPDPYDSIRRMLEAAGGRGMIGAGTVLAPEEVLRLKGIGAQMIVSPDTNPRVIVAAKAAGLACFPGILTPTEAFAALRNGADGLKLFPAPLIGPAGLRALGAVLPPGTRTYAVGGVSPDNFADWFAAGVTGFGIGTGLYVPGRSVADVIARAHELVAAYDEESAP</sequence>
<dbReference type="GO" id="GO:0016829">
    <property type="term" value="F:lyase activity"/>
    <property type="evidence" value="ECO:0007669"/>
    <property type="project" value="UniProtKB-KW"/>
</dbReference>
<evidence type="ECO:0000256" key="5">
    <source>
        <dbReference type="ARBA" id="ARBA00023277"/>
    </source>
</evidence>
<reference evidence="6" key="1">
    <citation type="submission" date="2021-04" db="EMBL/GenBank/DDBJ databases">
        <authorList>
            <person name="Yoon J."/>
        </authorList>
    </citation>
    <scope>NUCLEOTIDE SEQUENCE</scope>
    <source>
        <strain evidence="6">KMU-90</strain>
    </source>
</reference>
<dbReference type="PANTHER" id="PTHR30246:SF1">
    <property type="entry name" value="2-DEHYDRO-3-DEOXY-6-PHOSPHOGALACTONATE ALDOLASE-RELATED"/>
    <property type="match status" value="1"/>
</dbReference>
<dbReference type="EMBL" id="JAGTUU010000001">
    <property type="protein sequence ID" value="MBS0123247.1"/>
    <property type="molecule type" value="Genomic_DNA"/>
</dbReference>
<dbReference type="Gene3D" id="3.20.20.70">
    <property type="entry name" value="Aldolase class I"/>
    <property type="match status" value="1"/>
</dbReference>
<evidence type="ECO:0000256" key="2">
    <source>
        <dbReference type="ARBA" id="ARBA00006906"/>
    </source>
</evidence>
<evidence type="ECO:0000313" key="6">
    <source>
        <dbReference type="EMBL" id="MBS0123247.1"/>
    </source>
</evidence>
<proteinExistence type="inferred from homology"/>
<evidence type="ECO:0000256" key="3">
    <source>
        <dbReference type="ARBA" id="ARBA00011233"/>
    </source>
</evidence>
<keyword evidence="5" id="KW-0119">Carbohydrate metabolism</keyword>
<dbReference type="PROSITE" id="PS00160">
    <property type="entry name" value="ALDOLASE_KDPG_KHG_2"/>
    <property type="match status" value="1"/>
</dbReference>
<dbReference type="SUPFAM" id="SSF51569">
    <property type="entry name" value="Aldolase"/>
    <property type="match status" value="1"/>
</dbReference>
<name>A0A8J7W990_9RHOB</name>
<dbReference type="InterPro" id="IPR031338">
    <property type="entry name" value="KDPG/KHG_AS_2"/>
</dbReference>
<evidence type="ECO:0000256" key="1">
    <source>
        <dbReference type="ARBA" id="ARBA00004761"/>
    </source>
</evidence>
<dbReference type="CDD" id="cd00452">
    <property type="entry name" value="KDPG_aldolase"/>
    <property type="match status" value="1"/>
</dbReference>
<dbReference type="InterPro" id="IPR013785">
    <property type="entry name" value="Aldolase_TIM"/>
</dbReference>
<protein>
    <submittedName>
        <fullName evidence="6">2-dehydro-3-deoxy-6-phosphogalactonate aldolase</fullName>
    </submittedName>
</protein>
<keyword evidence="7" id="KW-1185">Reference proteome</keyword>
<keyword evidence="4" id="KW-0456">Lyase</keyword>
<dbReference type="Pfam" id="PF01081">
    <property type="entry name" value="Aldolase"/>
    <property type="match status" value="1"/>
</dbReference>
<gene>
    <name evidence="6" type="ORF">KB874_03785</name>
</gene>
<comment type="caution">
    <text evidence="6">The sequence shown here is derived from an EMBL/GenBank/DDBJ whole genome shotgun (WGS) entry which is preliminary data.</text>
</comment>
<dbReference type="Proteomes" id="UP000681356">
    <property type="component" value="Unassembled WGS sequence"/>
</dbReference>
<comment type="pathway">
    <text evidence="1">Carbohydrate acid metabolism.</text>
</comment>
<comment type="similarity">
    <text evidence="2">Belongs to the KHG/KDPG aldolase family.</text>
</comment>
<dbReference type="InterPro" id="IPR000887">
    <property type="entry name" value="Aldlse_KDPG_KHG"/>
</dbReference>
<dbReference type="NCBIfam" id="NF006600">
    <property type="entry name" value="PRK09140.1"/>
    <property type="match status" value="1"/>
</dbReference>
<evidence type="ECO:0000256" key="4">
    <source>
        <dbReference type="ARBA" id="ARBA00023239"/>
    </source>
</evidence>
<organism evidence="6 7">
    <name type="scientific">Thetidibacter halocola</name>
    <dbReference type="NCBI Taxonomy" id="2827239"/>
    <lineage>
        <taxon>Bacteria</taxon>
        <taxon>Pseudomonadati</taxon>
        <taxon>Pseudomonadota</taxon>
        <taxon>Alphaproteobacteria</taxon>
        <taxon>Rhodobacterales</taxon>
        <taxon>Roseobacteraceae</taxon>
        <taxon>Thetidibacter</taxon>
    </lineage>
</organism>
<dbReference type="RefSeq" id="WP_212535196.1">
    <property type="nucleotide sequence ID" value="NZ_JAGTUU010000001.1"/>
</dbReference>
<comment type="subunit">
    <text evidence="3">Homotrimer.</text>
</comment>